<feature type="signal peptide" evidence="1">
    <location>
        <begin position="1"/>
        <end position="25"/>
    </location>
</feature>
<dbReference type="Gene3D" id="3.40.50.1240">
    <property type="entry name" value="Phosphoglycerate mutase-like"/>
    <property type="match status" value="1"/>
</dbReference>
<organism evidence="2 3">
    <name type="scientific">Bradyrhizobium cajani</name>
    <dbReference type="NCBI Taxonomy" id="1928661"/>
    <lineage>
        <taxon>Bacteria</taxon>
        <taxon>Pseudomonadati</taxon>
        <taxon>Pseudomonadota</taxon>
        <taxon>Alphaproteobacteria</taxon>
        <taxon>Hyphomicrobiales</taxon>
        <taxon>Nitrobacteraceae</taxon>
        <taxon>Bradyrhizobium</taxon>
    </lineage>
</organism>
<keyword evidence="3" id="KW-1185">Reference proteome</keyword>
<evidence type="ECO:0000256" key="1">
    <source>
        <dbReference type="SAM" id="SignalP"/>
    </source>
</evidence>
<name>A0A844TGJ4_9BRAD</name>
<sequence>MARMTVLCRLAVIILLAGVSRSAAADTPELITSLKQGGYVLVFRHTATDDSQKDVYPFRFDDMSAQRQLSEKGRDTARQIGTVIKELAIPIGDVYASRLNRAIEAAKLISGREVKPVEALTDSSNASASGMANPTGANAKAGQAVRQLVDAPPKAGTNTFLVTHKTNIADAFGKEAGDVQEGEAFVYKASSSGAAAFAGRIKLADWSAKTSK</sequence>
<keyword evidence="1" id="KW-0732">Signal</keyword>
<evidence type="ECO:0000313" key="3">
    <source>
        <dbReference type="Proteomes" id="UP000449969"/>
    </source>
</evidence>
<reference evidence="2 3" key="1">
    <citation type="submission" date="2019-12" db="EMBL/GenBank/DDBJ databases">
        <title>Draft genome sequences Bradyrhizobium cajani AMBPC1010, Bradyrhizobium pachyrhizi AMBPC1040 and Bradyrhizobium yuanmingense ALSPC3051, three plant growth promoting strains isolated from nodules of Cajanus cajan L. in Dominican Republic.</title>
        <authorList>
            <person name="Flores-Felix J.D."/>
            <person name="Araujo J."/>
            <person name="Diaz-Alcantara C."/>
            <person name="Gonzalez-Andres F."/>
            <person name="Velazquez E."/>
        </authorList>
    </citation>
    <scope>NUCLEOTIDE SEQUENCE [LARGE SCALE GENOMIC DNA]</scope>
    <source>
        <strain evidence="2 3">1010</strain>
    </source>
</reference>
<gene>
    <name evidence="2" type="ORF">GPL20_22290</name>
</gene>
<dbReference type="AlphaFoldDB" id="A0A844TGJ4"/>
<feature type="chain" id="PRO_5032824595" evidence="1">
    <location>
        <begin position="26"/>
        <end position="212"/>
    </location>
</feature>
<protein>
    <submittedName>
        <fullName evidence="2">Histidine phosphatase family protein</fullName>
    </submittedName>
</protein>
<dbReference type="CDD" id="cd07040">
    <property type="entry name" value="HP"/>
    <property type="match status" value="1"/>
</dbReference>
<proteinExistence type="predicted"/>
<evidence type="ECO:0000313" key="2">
    <source>
        <dbReference type="EMBL" id="MVT75739.1"/>
    </source>
</evidence>
<dbReference type="EMBL" id="WQNE01000019">
    <property type="protein sequence ID" value="MVT75739.1"/>
    <property type="molecule type" value="Genomic_DNA"/>
</dbReference>
<dbReference type="InterPro" id="IPR029033">
    <property type="entry name" value="His_PPase_superfam"/>
</dbReference>
<dbReference type="SUPFAM" id="SSF53254">
    <property type="entry name" value="Phosphoglycerate mutase-like"/>
    <property type="match status" value="1"/>
</dbReference>
<dbReference type="Pfam" id="PF00300">
    <property type="entry name" value="His_Phos_1"/>
    <property type="match status" value="1"/>
</dbReference>
<accession>A0A844TGJ4</accession>
<dbReference type="InterPro" id="IPR013078">
    <property type="entry name" value="His_Pase_superF_clade-1"/>
</dbReference>
<comment type="caution">
    <text evidence="2">The sequence shown here is derived from an EMBL/GenBank/DDBJ whole genome shotgun (WGS) entry which is preliminary data.</text>
</comment>
<dbReference type="Proteomes" id="UP000449969">
    <property type="component" value="Unassembled WGS sequence"/>
</dbReference>